<protein>
    <submittedName>
        <fullName evidence="2">Uncharacterized protein</fullName>
    </submittedName>
</protein>
<gene>
    <name evidence="2" type="ORF">ANE_LOCUS16160</name>
</gene>
<name>A0A565BWI6_9BRAS</name>
<dbReference type="EMBL" id="CABITT030000005">
    <property type="protein sequence ID" value="VVB05716.1"/>
    <property type="molecule type" value="Genomic_DNA"/>
</dbReference>
<evidence type="ECO:0000256" key="1">
    <source>
        <dbReference type="SAM" id="SignalP"/>
    </source>
</evidence>
<reference evidence="2" key="1">
    <citation type="submission" date="2019-07" db="EMBL/GenBank/DDBJ databases">
        <authorList>
            <person name="Dittberner H."/>
        </authorList>
    </citation>
    <scope>NUCLEOTIDE SEQUENCE [LARGE SCALE GENOMIC DNA]</scope>
</reference>
<accession>A0A565BWI6</accession>
<dbReference type="Proteomes" id="UP000489600">
    <property type="component" value="Unassembled WGS sequence"/>
</dbReference>
<organism evidence="2 3">
    <name type="scientific">Arabis nemorensis</name>
    <dbReference type="NCBI Taxonomy" id="586526"/>
    <lineage>
        <taxon>Eukaryota</taxon>
        <taxon>Viridiplantae</taxon>
        <taxon>Streptophyta</taxon>
        <taxon>Embryophyta</taxon>
        <taxon>Tracheophyta</taxon>
        <taxon>Spermatophyta</taxon>
        <taxon>Magnoliopsida</taxon>
        <taxon>eudicotyledons</taxon>
        <taxon>Gunneridae</taxon>
        <taxon>Pentapetalae</taxon>
        <taxon>rosids</taxon>
        <taxon>malvids</taxon>
        <taxon>Brassicales</taxon>
        <taxon>Brassicaceae</taxon>
        <taxon>Arabideae</taxon>
        <taxon>Arabis</taxon>
    </lineage>
</organism>
<proteinExistence type="predicted"/>
<dbReference type="AlphaFoldDB" id="A0A565BWI6"/>
<comment type="caution">
    <text evidence="2">The sequence shown here is derived from an EMBL/GenBank/DDBJ whole genome shotgun (WGS) entry which is preliminary data.</text>
</comment>
<evidence type="ECO:0000313" key="3">
    <source>
        <dbReference type="Proteomes" id="UP000489600"/>
    </source>
</evidence>
<keyword evidence="1" id="KW-0732">Signal</keyword>
<feature type="signal peptide" evidence="1">
    <location>
        <begin position="1"/>
        <end position="21"/>
    </location>
</feature>
<evidence type="ECO:0000313" key="2">
    <source>
        <dbReference type="EMBL" id="VVB05716.1"/>
    </source>
</evidence>
<keyword evidence="3" id="KW-1185">Reference proteome</keyword>
<sequence length="106" mass="11584">MGTSFITRLLLVATIFVYAISAQIGLDAAGENLCALGLNLDLESTGPGGFDALISSFSTRMLEHSSHNHYKVFSHGQANVAIYSWIDSCGRITMDTELKCEHRFDI</sequence>
<feature type="chain" id="PRO_5021983526" evidence="1">
    <location>
        <begin position="22"/>
        <end position="106"/>
    </location>
</feature>